<organism evidence="1">
    <name type="scientific">Candidatus Kentrum sp. LPFa</name>
    <dbReference type="NCBI Taxonomy" id="2126335"/>
    <lineage>
        <taxon>Bacteria</taxon>
        <taxon>Pseudomonadati</taxon>
        <taxon>Pseudomonadota</taxon>
        <taxon>Gammaproteobacteria</taxon>
        <taxon>Candidatus Kentrum</taxon>
    </lineage>
</organism>
<dbReference type="AlphaFoldDB" id="A0A450VQ75"/>
<proteinExistence type="predicted"/>
<dbReference type="EMBL" id="CAADFP010000003">
    <property type="protein sequence ID" value="VFK23088.1"/>
    <property type="molecule type" value="Genomic_DNA"/>
</dbReference>
<gene>
    <name evidence="1" type="ORF">BECKLPF1236A_GA0070988_1000528</name>
    <name evidence="2" type="ORF">BECKLPF1236C_GA0070990_1000326</name>
</gene>
<reference evidence="1" key="1">
    <citation type="submission" date="2019-02" db="EMBL/GenBank/DDBJ databases">
        <authorList>
            <person name="Gruber-Vodicka R. H."/>
            <person name="Seah K. B. B."/>
        </authorList>
    </citation>
    <scope>NUCLEOTIDE SEQUENCE</scope>
    <source>
        <strain evidence="1">BECK_S312</strain>
        <strain evidence="2">BECK_S426</strain>
    </source>
</reference>
<accession>A0A450VQ75</accession>
<name>A0A450VQ75_9GAMM</name>
<sequence>MESIVRVGLPSINYGVIIGFEDDSDERLLRLEEAISELHEKLLAINPALDFQILPLSLVPIPDTPQWNTMRDSGLLRIDDPSIFGDMWRPAVDTRHLGYEQIADWQVRLMRIGTPLLSAHPY</sequence>
<dbReference type="EMBL" id="CAADFM010000005">
    <property type="protein sequence ID" value="VFK06926.1"/>
    <property type="molecule type" value="Genomic_DNA"/>
</dbReference>
<protein>
    <submittedName>
        <fullName evidence="1">Uncharacterized protein</fullName>
    </submittedName>
</protein>
<evidence type="ECO:0000313" key="2">
    <source>
        <dbReference type="EMBL" id="VFK23088.1"/>
    </source>
</evidence>
<evidence type="ECO:0000313" key="1">
    <source>
        <dbReference type="EMBL" id="VFK06926.1"/>
    </source>
</evidence>